<proteinExistence type="predicted"/>
<accession>A0A0B6XYP5</accession>
<evidence type="ECO:0000313" key="1">
    <source>
        <dbReference type="EMBL" id="CEK49029.1"/>
    </source>
</evidence>
<feature type="non-terminal residue" evidence="1">
    <location>
        <position position="67"/>
    </location>
</feature>
<name>A0A0B6XYP5_9EUPU</name>
<organism evidence="1">
    <name type="scientific">Arion vulgaris</name>
    <dbReference type="NCBI Taxonomy" id="1028688"/>
    <lineage>
        <taxon>Eukaryota</taxon>
        <taxon>Metazoa</taxon>
        <taxon>Spiralia</taxon>
        <taxon>Lophotrochozoa</taxon>
        <taxon>Mollusca</taxon>
        <taxon>Gastropoda</taxon>
        <taxon>Heterobranchia</taxon>
        <taxon>Euthyneura</taxon>
        <taxon>Panpulmonata</taxon>
        <taxon>Eupulmonata</taxon>
        <taxon>Stylommatophora</taxon>
        <taxon>Helicina</taxon>
        <taxon>Arionoidea</taxon>
        <taxon>Arionidae</taxon>
        <taxon>Arion</taxon>
    </lineage>
</organism>
<protein>
    <submittedName>
        <fullName evidence="1">Uncharacterized protein</fullName>
    </submittedName>
</protein>
<dbReference type="EMBL" id="HACG01002164">
    <property type="protein sequence ID" value="CEK49029.1"/>
    <property type="molecule type" value="Transcribed_RNA"/>
</dbReference>
<gene>
    <name evidence="1" type="primary">ORF6112</name>
</gene>
<sequence>MHIYYTTFHWNASSIFKHQQISLKAQSINNEELQSDEMVRCAGEVVKCAGEMVRCAREMVRCAGKMV</sequence>
<reference evidence="1" key="1">
    <citation type="submission" date="2014-12" db="EMBL/GenBank/DDBJ databases">
        <title>Insight into the proteome of Arion vulgaris.</title>
        <authorList>
            <person name="Aradska J."/>
            <person name="Bulat T."/>
            <person name="Smidak R."/>
            <person name="Sarate P."/>
            <person name="Gangsoo J."/>
            <person name="Sialana F."/>
            <person name="Bilban M."/>
            <person name="Lubec G."/>
        </authorList>
    </citation>
    <scope>NUCLEOTIDE SEQUENCE</scope>
    <source>
        <tissue evidence="1">Skin</tissue>
    </source>
</reference>
<dbReference type="AlphaFoldDB" id="A0A0B6XYP5"/>